<feature type="compositionally biased region" description="Polar residues" evidence="3">
    <location>
        <begin position="57"/>
        <end position="71"/>
    </location>
</feature>
<keyword evidence="6" id="KW-1185">Reference proteome</keyword>
<reference evidence="5 6" key="1">
    <citation type="submission" date="2014-03" db="EMBL/GenBank/DDBJ databases">
        <title>Bradyrhizobium valentinum sp. nov., isolated from effective nodules of Lupinus mariae-josephae, a lupine endemic of basic-lime soils in Eastern Spain.</title>
        <authorList>
            <person name="Duran D."/>
            <person name="Rey L."/>
            <person name="Navarro A."/>
            <person name="Busquets A."/>
            <person name="Imperial J."/>
            <person name="Ruiz-Argueso T."/>
        </authorList>
    </citation>
    <scope>NUCLEOTIDE SEQUENCE [LARGE SCALE GENOMIC DNA]</scope>
    <source>
        <strain evidence="5 6">PAC68</strain>
    </source>
</reference>
<dbReference type="SMART" id="SM00044">
    <property type="entry name" value="CYCc"/>
    <property type="match status" value="1"/>
</dbReference>
<gene>
    <name evidence="5" type="ORF">CQ12_26095</name>
</gene>
<evidence type="ECO:0000256" key="2">
    <source>
        <dbReference type="ARBA" id="ARBA00022840"/>
    </source>
</evidence>
<dbReference type="GO" id="GO:0009190">
    <property type="term" value="P:cyclic nucleotide biosynthetic process"/>
    <property type="evidence" value="ECO:0007669"/>
    <property type="project" value="InterPro"/>
</dbReference>
<dbReference type="PANTHER" id="PTHR16305">
    <property type="entry name" value="TESTICULAR SOLUBLE ADENYLYL CYCLASE"/>
    <property type="match status" value="1"/>
</dbReference>
<dbReference type="SUPFAM" id="SSF55073">
    <property type="entry name" value="Nucleotide cyclase"/>
    <property type="match status" value="1"/>
</dbReference>
<feature type="region of interest" description="Disordered" evidence="3">
    <location>
        <begin position="57"/>
        <end position="77"/>
    </location>
</feature>
<evidence type="ECO:0000259" key="4">
    <source>
        <dbReference type="PROSITE" id="PS50125"/>
    </source>
</evidence>
<dbReference type="Pfam" id="PF12773">
    <property type="entry name" value="DZR"/>
    <property type="match status" value="1"/>
</dbReference>
<dbReference type="InterPro" id="IPR001054">
    <property type="entry name" value="A/G_cyclase"/>
</dbReference>
<evidence type="ECO:0000256" key="3">
    <source>
        <dbReference type="SAM" id="MobiDB-lite"/>
    </source>
</evidence>
<dbReference type="SUPFAM" id="SSF48452">
    <property type="entry name" value="TPR-like"/>
    <property type="match status" value="2"/>
</dbReference>
<sequence>MQCPGCARSNPETARFCSQCGARLHLACESCGSESPAGSRFCGGCGAPLSDSLNAQRLDHSTSTGTSGATNHDQRPERRQVTALFIDMIGSTDLSVQLDEEEFRDIIFSYRDTCASAVRRFDGTIIRYIGDGLLVCFGFPVAHEDDPVRAVRAALSLLNDMRQLNSQESSSKPLIHVRMGMHTGIVIAGDLRSSGTFETMGILGDTPNIASRLQQMAPADTLVISETTARLVGSLFELQSLGSHQIRGTQGATNLYQVVAEKLDPGHDALRAVHPMVGRGQELALLHDRFTQTINGEGQLVLIAAEAGAGKTRLVREFKEALAGTKASSVTCYCSAYNQSSALYPIVELIRRALNLDSLGAVEDKLARIEEVFAGLESVTADAVGLIAELLELPVSSPKHELAPSQRRELLLDVLTHWLLRQSEQQPVLFIVEDLHWADASTSSLLARLIQRISARQVMAIFTFRPEFKAEWMLEAHGTRLGLRRLSPIEARILVKQVVGAAIIPTDVIELVVTKTGGIPLFIEELTKTVLEGNVSASSENDLRLASAVDSIPSTLRGSLAARLDRLKVAKPLAQIAATLGRVFDRQVLSAVTGESEAALHDQLAELLRDDFLQQHGVLGHAKYSFRHALIQDAAYDSLLKSERQALHRKIAEVLSSQFPTVVAATPEVVAQHYTAANLNEPAILHWEAAGKKAAERSANVEAASHFASALAALRRLPDTVERARRELSLEIDRGSQLLATKGNAAPEVETVFSRACELSERLGEHHMLFRALYGLMMFCIVRGQLEKANALGVRLVERAELANDRDLLLQAKRPLGLTLFYLGQFAVAKTALEEALRLYDPDRHHHHRFEYGSDPAVLAQCNLAWTEWFMGLADSAVADSARAIDRAVQLDHPHSLGFAVSFEASIRQARGEAVEALEAAERAINVGRKYRFPYWSAWGQMLRGWAVGKLGDLREGAAEIEQGLADYRATGAELMRPYGLMLLAETVAAAGDAQHALHLLDEVGVTISTNKTLFCEPELHRLRGEFILAGNRGSPKALDLIRRAADLAHGMGAQALELRAILSLASATQGAERAATLERLGRLYGQMAEGFGTADMISAARLLSLNTGQNTDA</sequence>
<dbReference type="GO" id="GO:0005524">
    <property type="term" value="F:ATP binding"/>
    <property type="evidence" value="ECO:0007669"/>
    <property type="project" value="UniProtKB-KW"/>
</dbReference>
<dbReference type="InterPro" id="IPR041664">
    <property type="entry name" value="AAA_16"/>
</dbReference>
<dbReference type="InterPro" id="IPR027417">
    <property type="entry name" value="P-loop_NTPase"/>
</dbReference>
<comment type="caution">
    <text evidence="5">The sequence shown here is derived from an EMBL/GenBank/DDBJ whole genome shotgun (WGS) entry which is preliminary data.</text>
</comment>
<protein>
    <submittedName>
        <fullName evidence="5">Guanylate cyclase</fullName>
    </submittedName>
</protein>
<dbReference type="InterPro" id="IPR025874">
    <property type="entry name" value="DZR"/>
</dbReference>
<dbReference type="PANTHER" id="PTHR16305:SF28">
    <property type="entry name" value="GUANYLATE CYCLASE DOMAIN-CONTAINING PROTEIN"/>
    <property type="match status" value="1"/>
</dbReference>
<keyword evidence="2" id="KW-0067">ATP-binding</keyword>
<evidence type="ECO:0000256" key="1">
    <source>
        <dbReference type="ARBA" id="ARBA00022741"/>
    </source>
</evidence>
<evidence type="ECO:0000313" key="6">
    <source>
        <dbReference type="Proteomes" id="UP000050863"/>
    </source>
</evidence>
<dbReference type="OrthoDB" id="9785312at2"/>
<feature type="domain" description="Guanylate cyclase" evidence="4">
    <location>
        <begin position="82"/>
        <end position="214"/>
    </location>
</feature>
<dbReference type="PROSITE" id="PS50125">
    <property type="entry name" value="GUANYLATE_CYCLASE_2"/>
    <property type="match status" value="1"/>
</dbReference>
<dbReference type="GO" id="GO:0005737">
    <property type="term" value="C:cytoplasm"/>
    <property type="evidence" value="ECO:0007669"/>
    <property type="project" value="TreeGrafter"/>
</dbReference>
<proteinExistence type="predicted"/>
<dbReference type="RefSeq" id="WP_057837729.1">
    <property type="nucleotide sequence ID" value="NZ_LLXZ01000143.1"/>
</dbReference>
<dbReference type="Pfam" id="PF13191">
    <property type="entry name" value="AAA_16"/>
    <property type="match status" value="1"/>
</dbReference>
<dbReference type="AlphaFoldDB" id="A0A0R3L6F3"/>
<dbReference type="SUPFAM" id="SSF52540">
    <property type="entry name" value="P-loop containing nucleoside triphosphate hydrolases"/>
    <property type="match status" value="1"/>
</dbReference>
<dbReference type="Gene3D" id="3.40.50.300">
    <property type="entry name" value="P-loop containing nucleotide triphosphate hydrolases"/>
    <property type="match status" value="1"/>
</dbReference>
<dbReference type="STRING" id="280332.CQ12_26095"/>
<accession>A0A0R3L6F3</accession>
<name>A0A0R3L6F3_9BRAD</name>
<keyword evidence="1" id="KW-0547">Nucleotide-binding</keyword>
<dbReference type="GO" id="GO:0004016">
    <property type="term" value="F:adenylate cyclase activity"/>
    <property type="evidence" value="ECO:0007669"/>
    <property type="project" value="UniProtKB-ARBA"/>
</dbReference>
<dbReference type="EMBL" id="LLXZ01000143">
    <property type="protein sequence ID" value="KRR03496.1"/>
    <property type="molecule type" value="Genomic_DNA"/>
</dbReference>
<dbReference type="Proteomes" id="UP000050863">
    <property type="component" value="Unassembled WGS sequence"/>
</dbReference>
<dbReference type="Gene3D" id="1.25.40.10">
    <property type="entry name" value="Tetratricopeptide repeat domain"/>
    <property type="match status" value="1"/>
</dbReference>
<dbReference type="InterPro" id="IPR029787">
    <property type="entry name" value="Nucleotide_cyclase"/>
</dbReference>
<organism evidence="5 6">
    <name type="scientific">Bradyrhizobium jicamae</name>
    <dbReference type="NCBI Taxonomy" id="280332"/>
    <lineage>
        <taxon>Bacteria</taxon>
        <taxon>Pseudomonadati</taxon>
        <taxon>Pseudomonadota</taxon>
        <taxon>Alphaproteobacteria</taxon>
        <taxon>Hyphomicrobiales</taxon>
        <taxon>Nitrobacteraceae</taxon>
        <taxon>Bradyrhizobium</taxon>
    </lineage>
</organism>
<dbReference type="Gene3D" id="3.30.70.1230">
    <property type="entry name" value="Nucleotide cyclase"/>
    <property type="match status" value="1"/>
</dbReference>
<dbReference type="CDD" id="cd07302">
    <property type="entry name" value="CHD"/>
    <property type="match status" value="1"/>
</dbReference>
<dbReference type="GO" id="GO:0035556">
    <property type="term" value="P:intracellular signal transduction"/>
    <property type="evidence" value="ECO:0007669"/>
    <property type="project" value="InterPro"/>
</dbReference>
<dbReference type="InterPro" id="IPR011990">
    <property type="entry name" value="TPR-like_helical_dom_sf"/>
</dbReference>
<evidence type="ECO:0000313" key="5">
    <source>
        <dbReference type="EMBL" id="KRR03496.1"/>
    </source>
</evidence>
<dbReference type="Pfam" id="PF00211">
    <property type="entry name" value="Guanylate_cyc"/>
    <property type="match status" value="1"/>
</dbReference>